<reference evidence="3 4" key="1">
    <citation type="journal article" date="2013" name="Nat. Commun.">
        <title>The evolution and pathogenic mechanisms of the rice sheath blight pathogen.</title>
        <authorList>
            <person name="Zheng A."/>
            <person name="Lin R."/>
            <person name="Xu L."/>
            <person name="Qin P."/>
            <person name="Tang C."/>
            <person name="Ai P."/>
            <person name="Zhang D."/>
            <person name="Liu Y."/>
            <person name="Sun Z."/>
            <person name="Feng H."/>
            <person name="Wang Y."/>
            <person name="Chen Y."/>
            <person name="Liang X."/>
            <person name="Fu R."/>
            <person name="Li Q."/>
            <person name="Zhang J."/>
            <person name="Yu X."/>
            <person name="Xie Z."/>
            <person name="Ding L."/>
            <person name="Guan P."/>
            <person name="Tang J."/>
            <person name="Liang Y."/>
            <person name="Wang S."/>
            <person name="Deng Q."/>
            <person name="Li S."/>
            <person name="Zhu J."/>
            <person name="Wang L."/>
            <person name="Liu H."/>
            <person name="Li P."/>
        </authorList>
    </citation>
    <scope>NUCLEOTIDE SEQUENCE [LARGE SCALE GENOMIC DNA]</scope>
    <source>
        <strain evidence="4">AG-1 IA</strain>
    </source>
</reference>
<feature type="compositionally biased region" description="Low complexity" evidence="1">
    <location>
        <begin position="339"/>
        <end position="356"/>
    </location>
</feature>
<name>L8WMT0_THACA</name>
<feature type="region of interest" description="Disordered" evidence="1">
    <location>
        <begin position="222"/>
        <end position="262"/>
    </location>
</feature>
<feature type="compositionally biased region" description="Polar residues" evidence="1">
    <location>
        <begin position="390"/>
        <end position="402"/>
    </location>
</feature>
<evidence type="ECO:0000256" key="2">
    <source>
        <dbReference type="SAM" id="SignalP"/>
    </source>
</evidence>
<evidence type="ECO:0000313" key="4">
    <source>
        <dbReference type="Proteomes" id="UP000011668"/>
    </source>
</evidence>
<sequence>MLAHGILFFAVSIAGVTRAGNTTCKTTSLDWYTQSVGETPCRSIYNLFDDVCDQPPPSPGRTYERLRQICSSSVSDQVGDFRPLTPGDNCGGQPGGCLDQVDRLNRRLTNLPRPTNSDVLFMFIQVHFLVPIFNPWAVVNMVSGVAPTGTVGSMPGSEHMGCILRTVGVLQTKRVSIVAFPRPRLLTITKAPRYHSNIETGLLNIGRARFYEYSKGSAQVDISSGNNNTGECPAPSSTTSMIPTTGTTQPTSTSTADPGSASTTPVGAIAGYVGSSNMAVHLLTSEFFYAEVWLAVWSRRKSRGVIDLTEENKGSSATFEPYNLAPGTTAQPVAITPYATSAPAPAPSSTDWTSSAGSPPPTQASGSRAAKPGLIAHSPPNRAEMYQAQPLLSTDGGSSSNMVDRHEDSEDLTSAFGLGRSASGRLPPSYQPRD</sequence>
<evidence type="ECO:0000256" key="1">
    <source>
        <dbReference type="SAM" id="MobiDB-lite"/>
    </source>
</evidence>
<accession>L8WMT0</accession>
<keyword evidence="4" id="KW-1185">Reference proteome</keyword>
<protein>
    <submittedName>
        <fullName evidence="3">Uncharacterized protein</fullName>
    </submittedName>
</protein>
<dbReference type="AlphaFoldDB" id="L8WMT0"/>
<evidence type="ECO:0000313" key="3">
    <source>
        <dbReference type="EMBL" id="ELU39456.1"/>
    </source>
</evidence>
<dbReference type="OrthoDB" id="2757214at2759"/>
<comment type="caution">
    <text evidence="3">The sequence shown here is derived from an EMBL/GenBank/DDBJ whole genome shotgun (WGS) entry which is preliminary data.</text>
</comment>
<feature type="region of interest" description="Disordered" evidence="1">
    <location>
        <begin position="339"/>
        <end position="434"/>
    </location>
</feature>
<feature type="compositionally biased region" description="Low complexity" evidence="1">
    <location>
        <begin position="233"/>
        <end position="255"/>
    </location>
</feature>
<dbReference type="Proteomes" id="UP000011668">
    <property type="component" value="Unassembled WGS sequence"/>
</dbReference>
<dbReference type="HOGENOM" id="CLU_056404_0_0_1"/>
<feature type="signal peptide" evidence="2">
    <location>
        <begin position="1"/>
        <end position="19"/>
    </location>
</feature>
<organism evidence="3 4">
    <name type="scientific">Thanatephorus cucumeris (strain AG1-IA)</name>
    <name type="common">Rice sheath blight fungus</name>
    <name type="synonym">Rhizoctonia solani</name>
    <dbReference type="NCBI Taxonomy" id="983506"/>
    <lineage>
        <taxon>Eukaryota</taxon>
        <taxon>Fungi</taxon>
        <taxon>Dikarya</taxon>
        <taxon>Basidiomycota</taxon>
        <taxon>Agaricomycotina</taxon>
        <taxon>Agaricomycetes</taxon>
        <taxon>Cantharellales</taxon>
        <taxon>Ceratobasidiaceae</taxon>
        <taxon>Rhizoctonia</taxon>
        <taxon>Rhizoctonia solani AG-1</taxon>
    </lineage>
</organism>
<dbReference type="STRING" id="983506.L8WMT0"/>
<feature type="chain" id="PRO_5003996804" evidence="2">
    <location>
        <begin position="20"/>
        <end position="434"/>
    </location>
</feature>
<proteinExistence type="predicted"/>
<keyword evidence="2" id="KW-0732">Signal</keyword>
<gene>
    <name evidence="3" type="ORF">AG1IA_06515</name>
</gene>
<dbReference type="EMBL" id="AFRT01001765">
    <property type="protein sequence ID" value="ELU39456.1"/>
    <property type="molecule type" value="Genomic_DNA"/>
</dbReference>